<accession>A0AAW8DUH4</accession>
<gene>
    <name evidence="9" type="ORF">J2W25_002015</name>
</gene>
<evidence type="ECO:0000256" key="1">
    <source>
        <dbReference type="ARBA" id="ARBA00000491"/>
    </source>
</evidence>
<keyword evidence="4" id="KW-0432">Leucine biosynthesis</keyword>
<reference evidence="9" key="1">
    <citation type="submission" date="2023-07" db="EMBL/GenBank/DDBJ databases">
        <title>Sorghum-associated microbial communities from plants grown in Nebraska, USA.</title>
        <authorList>
            <person name="Schachtman D."/>
        </authorList>
    </citation>
    <scope>NUCLEOTIDE SEQUENCE</scope>
    <source>
        <strain evidence="9">DS2795</strain>
    </source>
</reference>
<keyword evidence="5" id="KW-0028">Amino-acid biosynthesis</keyword>
<comment type="caution">
    <text evidence="9">The sequence shown here is derived from an EMBL/GenBank/DDBJ whole genome shotgun (WGS) entry which is preliminary data.</text>
</comment>
<comment type="pathway">
    <text evidence="2">Amino-acid biosynthesis; L-leucine biosynthesis; L-leucine from 3-methyl-2-oxobutanoate: step 2/4.</text>
</comment>
<dbReference type="GO" id="GO:0003861">
    <property type="term" value="F:3-isopropylmalate dehydratase activity"/>
    <property type="evidence" value="ECO:0007669"/>
    <property type="project" value="UniProtKB-EC"/>
</dbReference>
<proteinExistence type="predicted"/>
<evidence type="ECO:0000256" key="7">
    <source>
        <dbReference type="ARBA" id="ARBA00023304"/>
    </source>
</evidence>
<name>A0AAW8DUH4_9BURK</name>
<evidence type="ECO:0000256" key="5">
    <source>
        <dbReference type="ARBA" id="ARBA00022605"/>
    </source>
</evidence>
<dbReference type="SUPFAM" id="SSF52016">
    <property type="entry name" value="LeuD/IlvD-like"/>
    <property type="match status" value="1"/>
</dbReference>
<dbReference type="NCBIfam" id="TIGR02087">
    <property type="entry name" value="LEUD_arch"/>
    <property type="match status" value="1"/>
</dbReference>
<dbReference type="EMBL" id="JAUSRR010000003">
    <property type="protein sequence ID" value="MDP9922994.1"/>
    <property type="molecule type" value="Genomic_DNA"/>
</dbReference>
<sequence length="180" mass="19368">MSLSNLHGRAAWVFEEDDYDIDLIIGVRNIKLTDVKELAALAMSDYTPGFAASVRKGDLLIGGHNFGYGHPHYPAMRAMRHLGIAAVIAESFSPGFFRGEMSMGFPLITCEGIRAAVARGDVLTVDWDANEVKNLRTGQALSLQPFAASERGMLEAGGLIPYLKRRMAGVSGADAQARAA</sequence>
<dbReference type="PANTHER" id="PTHR43345:SF9">
    <property type="entry name" value="3-ISOPROPYLMALATE DEHYDRATASE SMALL SUBUNIT"/>
    <property type="match status" value="1"/>
</dbReference>
<dbReference type="AlphaFoldDB" id="A0AAW8DUH4"/>
<dbReference type="InterPro" id="IPR050075">
    <property type="entry name" value="LeuD"/>
</dbReference>
<feature type="domain" description="Aconitase A/isopropylmalate dehydratase small subunit swivel" evidence="8">
    <location>
        <begin position="59"/>
        <end position="97"/>
    </location>
</feature>
<dbReference type="EC" id="4.2.1.33" evidence="3"/>
<keyword evidence="6 9" id="KW-0456">Lyase</keyword>
<dbReference type="Gene3D" id="3.20.19.10">
    <property type="entry name" value="Aconitase, domain 4"/>
    <property type="match status" value="1"/>
</dbReference>
<evidence type="ECO:0000256" key="3">
    <source>
        <dbReference type="ARBA" id="ARBA00011998"/>
    </source>
</evidence>
<dbReference type="RefSeq" id="WP_307636541.1">
    <property type="nucleotide sequence ID" value="NZ_JAUSRR010000003.1"/>
</dbReference>
<dbReference type="InterPro" id="IPR000573">
    <property type="entry name" value="AconitaseA/IPMdHydase_ssu_swvl"/>
</dbReference>
<dbReference type="Proteomes" id="UP001244295">
    <property type="component" value="Unassembled WGS sequence"/>
</dbReference>
<comment type="catalytic activity">
    <reaction evidence="1">
        <text>(2R,3S)-3-isopropylmalate = (2S)-2-isopropylmalate</text>
        <dbReference type="Rhea" id="RHEA:32287"/>
        <dbReference type="ChEBI" id="CHEBI:1178"/>
        <dbReference type="ChEBI" id="CHEBI:35121"/>
        <dbReference type="EC" id="4.2.1.33"/>
    </reaction>
</comment>
<dbReference type="Pfam" id="PF00694">
    <property type="entry name" value="Aconitase_C"/>
    <property type="match status" value="1"/>
</dbReference>
<evidence type="ECO:0000256" key="6">
    <source>
        <dbReference type="ARBA" id="ARBA00023239"/>
    </source>
</evidence>
<keyword evidence="7" id="KW-0100">Branched-chain amino acid biosynthesis</keyword>
<evidence type="ECO:0000256" key="4">
    <source>
        <dbReference type="ARBA" id="ARBA00022430"/>
    </source>
</evidence>
<dbReference type="InterPro" id="IPR011827">
    <property type="entry name" value="LeuD_type2/HacB/DmdB"/>
</dbReference>
<organism evidence="9 10">
    <name type="scientific">Variovorax boronicumulans</name>
    <dbReference type="NCBI Taxonomy" id="436515"/>
    <lineage>
        <taxon>Bacteria</taxon>
        <taxon>Pseudomonadati</taxon>
        <taxon>Pseudomonadota</taxon>
        <taxon>Betaproteobacteria</taxon>
        <taxon>Burkholderiales</taxon>
        <taxon>Comamonadaceae</taxon>
        <taxon>Variovorax</taxon>
    </lineage>
</organism>
<dbReference type="GO" id="GO:0009098">
    <property type="term" value="P:L-leucine biosynthetic process"/>
    <property type="evidence" value="ECO:0007669"/>
    <property type="project" value="UniProtKB-KW"/>
</dbReference>
<evidence type="ECO:0000259" key="8">
    <source>
        <dbReference type="Pfam" id="PF00694"/>
    </source>
</evidence>
<evidence type="ECO:0000256" key="2">
    <source>
        <dbReference type="ARBA" id="ARBA00004729"/>
    </source>
</evidence>
<protein>
    <recommendedName>
        <fullName evidence="3">3-isopropylmalate dehydratase</fullName>
        <ecNumber evidence="3">4.2.1.33</ecNumber>
    </recommendedName>
</protein>
<evidence type="ECO:0000313" key="10">
    <source>
        <dbReference type="Proteomes" id="UP001244295"/>
    </source>
</evidence>
<evidence type="ECO:0000313" key="9">
    <source>
        <dbReference type="EMBL" id="MDP9922994.1"/>
    </source>
</evidence>
<dbReference type="PANTHER" id="PTHR43345">
    <property type="entry name" value="3-ISOPROPYLMALATE DEHYDRATASE SMALL SUBUNIT 2-RELATED-RELATED"/>
    <property type="match status" value="1"/>
</dbReference>
<dbReference type="InterPro" id="IPR015928">
    <property type="entry name" value="Aconitase/3IPM_dehydase_swvl"/>
</dbReference>